<keyword evidence="2" id="KW-1185">Reference proteome</keyword>
<name>A0ACB8KEX8_CITSI</name>
<protein>
    <submittedName>
        <fullName evidence="1">Uncharacterized protein</fullName>
    </submittedName>
</protein>
<sequence length="298" mass="33793">MPFGLTNAPSTFQSLMNDVFWPYLRKFVLVFFDDILIYSPSVESHQQHLALVLGILQANSLYANRKKCEFGRTQVAYLGHIISGQGVAADPSKIQAINLWPTPTNLKALRGFLGLTGYYRKFVAGYARIASPLTDQLKKDRFGWSPEAAAAFEELKQAMSSVPVLAMPDFTKPFIVENDASGFGLGVVLLQGQQPVAYYSQVLGPRARLKSIYEKELMAIVFAILKWRSYLLGRRFIVRTDQQSLKFLLKQRIVGVEYQKWITKIMGYDFDIQYRIGAVNIYVSIILILMITKKIKND</sequence>
<dbReference type="Proteomes" id="UP000829398">
    <property type="component" value="Chromosome 5"/>
</dbReference>
<organism evidence="1 2">
    <name type="scientific">Citrus sinensis</name>
    <name type="common">Sweet orange</name>
    <name type="synonym">Citrus aurantium var. sinensis</name>
    <dbReference type="NCBI Taxonomy" id="2711"/>
    <lineage>
        <taxon>Eukaryota</taxon>
        <taxon>Viridiplantae</taxon>
        <taxon>Streptophyta</taxon>
        <taxon>Embryophyta</taxon>
        <taxon>Tracheophyta</taxon>
        <taxon>Spermatophyta</taxon>
        <taxon>Magnoliopsida</taxon>
        <taxon>eudicotyledons</taxon>
        <taxon>Gunneridae</taxon>
        <taxon>Pentapetalae</taxon>
        <taxon>rosids</taxon>
        <taxon>malvids</taxon>
        <taxon>Sapindales</taxon>
        <taxon>Rutaceae</taxon>
        <taxon>Aurantioideae</taxon>
        <taxon>Citrus</taxon>
    </lineage>
</organism>
<dbReference type="EMBL" id="CM039174">
    <property type="protein sequence ID" value="KAH9752931.1"/>
    <property type="molecule type" value="Genomic_DNA"/>
</dbReference>
<proteinExistence type="predicted"/>
<accession>A0ACB8KEX8</accession>
<gene>
    <name evidence="1" type="ORF">KPL71_014899</name>
</gene>
<evidence type="ECO:0000313" key="2">
    <source>
        <dbReference type="Proteomes" id="UP000829398"/>
    </source>
</evidence>
<evidence type="ECO:0000313" key="1">
    <source>
        <dbReference type="EMBL" id="KAH9752931.1"/>
    </source>
</evidence>
<comment type="caution">
    <text evidence="1">The sequence shown here is derived from an EMBL/GenBank/DDBJ whole genome shotgun (WGS) entry which is preliminary data.</text>
</comment>
<reference evidence="2" key="1">
    <citation type="journal article" date="2023" name="Hortic. Res.">
        <title>A chromosome-level phased genome enabling allele-level studies in sweet orange: a case study on citrus Huanglongbing tolerance.</title>
        <authorList>
            <person name="Wu B."/>
            <person name="Yu Q."/>
            <person name="Deng Z."/>
            <person name="Duan Y."/>
            <person name="Luo F."/>
            <person name="Gmitter F. Jr."/>
        </authorList>
    </citation>
    <scope>NUCLEOTIDE SEQUENCE [LARGE SCALE GENOMIC DNA]</scope>
    <source>
        <strain evidence="2">cv. Valencia</strain>
    </source>
</reference>